<keyword evidence="4" id="KW-0479">Metal-binding</keyword>
<feature type="compositionally biased region" description="Pro residues" evidence="12">
    <location>
        <begin position="387"/>
        <end position="397"/>
    </location>
</feature>
<comment type="pathway">
    <text evidence="2">Cell wall biogenesis; cell wall polysaccharide biosynthesis.</text>
</comment>
<dbReference type="Pfam" id="PF01476">
    <property type="entry name" value="LysM"/>
    <property type="match status" value="1"/>
</dbReference>
<evidence type="ECO:0000256" key="11">
    <source>
        <dbReference type="ARBA" id="ARBA00093666"/>
    </source>
</evidence>
<dbReference type="GO" id="GO:0046872">
    <property type="term" value="F:metal ion binding"/>
    <property type="evidence" value="ECO:0007669"/>
    <property type="project" value="UniProtKB-KW"/>
</dbReference>
<evidence type="ECO:0000313" key="15">
    <source>
        <dbReference type="Proteomes" id="UP000075260"/>
    </source>
</evidence>
<feature type="region of interest" description="Disordered" evidence="12">
    <location>
        <begin position="315"/>
        <end position="397"/>
    </location>
</feature>
<feature type="compositionally biased region" description="Basic and acidic residues" evidence="12">
    <location>
        <begin position="124"/>
        <end position="160"/>
    </location>
</feature>
<evidence type="ECO:0000256" key="5">
    <source>
        <dbReference type="ARBA" id="ARBA00022729"/>
    </source>
</evidence>
<evidence type="ECO:0000256" key="9">
    <source>
        <dbReference type="ARBA" id="ARBA00023316"/>
    </source>
</evidence>
<evidence type="ECO:0000256" key="7">
    <source>
        <dbReference type="ARBA" id="ARBA00022833"/>
    </source>
</evidence>
<proteinExistence type="inferred from homology"/>
<keyword evidence="8" id="KW-0482">Metalloprotease</keyword>
<comment type="caution">
    <text evidence="14">The sequence shown here is derived from an EMBL/GenBank/DDBJ whole genome shotgun (WGS) entry which is preliminary data.</text>
</comment>
<dbReference type="Proteomes" id="UP000075260">
    <property type="component" value="Unassembled WGS sequence"/>
</dbReference>
<dbReference type="RefSeq" id="WP_061613030.1">
    <property type="nucleotide sequence ID" value="NZ_JEMA01001177.1"/>
</dbReference>
<dbReference type="SMART" id="SM00257">
    <property type="entry name" value="LysM"/>
    <property type="match status" value="1"/>
</dbReference>
<dbReference type="Gene3D" id="3.10.350.10">
    <property type="entry name" value="LysM domain"/>
    <property type="match status" value="1"/>
</dbReference>
<sequence>MHPDFSRFRAPRAPRGLRGLHASAAMEPRPRSSRLRSALAALVAAFVLIAAPGAAVADDGEHTVYAGQTLGKIAKRYRITVDALREANGLKPGQKIHPGLVLVIPERGKPGARSTPAASGRGAARRDTPERSRRASAKERAAEAHPRGKGSAKRDAKADSRSMSPSKRYEQRPKRPGWVRLARGAERLELRLLTPKGRLVPKALPKLSRLMRASPTASIPIDPRLAALIGMVSDHFGGRTIRVVSGYRPYSPTQYTPHSNHNFGRAVDFMVEGVPNTVVRDFCRGFRNAGVGYYPNSTFVHLDVRSDKVYWVDYSRPGEPPRYEGARGSVGADEAARDVPLSAEEEVYGSGGPRATPPQPVNTTGTNLDAGSSVGDTQKSLGSGAPTPVPAAPPGGR</sequence>
<evidence type="ECO:0000256" key="6">
    <source>
        <dbReference type="ARBA" id="ARBA00022801"/>
    </source>
</evidence>
<dbReference type="InterPro" id="IPR010275">
    <property type="entry name" value="MepK"/>
</dbReference>
<name>A0A150Q0K5_SORCE</name>
<dbReference type="OrthoDB" id="9782994at2"/>
<comment type="similarity">
    <text evidence="10">Belongs to the peptidase M15 family.</text>
</comment>
<protein>
    <recommendedName>
        <fullName evidence="11">Murein endopeptidase K</fullName>
    </recommendedName>
</protein>
<evidence type="ECO:0000256" key="2">
    <source>
        <dbReference type="ARBA" id="ARBA00004776"/>
    </source>
</evidence>
<keyword evidence="3" id="KW-0645">Protease</keyword>
<evidence type="ECO:0000313" key="14">
    <source>
        <dbReference type="EMBL" id="KYF61545.1"/>
    </source>
</evidence>
<dbReference type="InterPro" id="IPR036779">
    <property type="entry name" value="LysM_dom_sf"/>
</dbReference>
<feature type="compositionally biased region" description="Polar residues" evidence="12">
    <location>
        <begin position="361"/>
        <end position="381"/>
    </location>
</feature>
<dbReference type="PANTHER" id="PTHR37425:SF1">
    <property type="entry name" value="OUTER MEMBRANE PROTEIN"/>
    <property type="match status" value="1"/>
</dbReference>
<organism evidence="14 15">
    <name type="scientific">Sorangium cellulosum</name>
    <name type="common">Polyangium cellulosum</name>
    <dbReference type="NCBI Taxonomy" id="56"/>
    <lineage>
        <taxon>Bacteria</taxon>
        <taxon>Pseudomonadati</taxon>
        <taxon>Myxococcota</taxon>
        <taxon>Polyangia</taxon>
        <taxon>Polyangiales</taxon>
        <taxon>Polyangiaceae</taxon>
        <taxon>Sorangium</taxon>
    </lineage>
</organism>
<dbReference type="SUPFAM" id="SSF54106">
    <property type="entry name" value="LysM domain"/>
    <property type="match status" value="1"/>
</dbReference>
<keyword evidence="6" id="KW-0378">Hydrolase</keyword>
<evidence type="ECO:0000256" key="3">
    <source>
        <dbReference type="ARBA" id="ARBA00022670"/>
    </source>
</evidence>
<accession>A0A150Q0K5</accession>
<feature type="domain" description="LysM" evidence="13">
    <location>
        <begin position="60"/>
        <end position="104"/>
    </location>
</feature>
<evidence type="ECO:0000256" key="1">
    <source>
        <dbReference type="ARBA" id="ARBA00001947"/>
    </source>
</evidence>
<dbReference type="InterPro" id="IPR009045">
    <property type="entry name" value="Zn_M74/Hedgehog-like"/>
</dbReference>
<keyword evidence="5" id="KW-0732">Signal</keyword>
<dbReference type="Gene3D" id="3.30.1380.10">
    <property type="match status" value="1"/>
</dbReference>
<dbReference type="PROSITE" id="PS51782">
    <property type="entry name" value="LYSM"/>
    <property type="match status" value="1"/>
</dbReference>
<dbReference type="AlphaFoldDB" id="A0A150Q0K5"/>
<evidence type="ECO:0000256" key="12">
    <source>
        <dbReference type="SAM" id="MobiDB-lite"/>
    </source>
</evidence>
<keyword evidence="7" id="KW-0862">Zinc</keyword>
<dbReference type="EMBL" id="JEMA01001177">
    <property type="protein sequence ID" value="KYF61545.1"/>
    <property type="molecule type" value="Genomic_DNA"/>
</dbReference>
<dbReference type="SUPFAM" id="SSF55166">
    <property type="entry name" value="Hedgehog/DD-peptidase"/>
    <property type="match status" value="1"/>
</dbReference>
<dbReference type="CDD" id="cd00118">
    <property type="entry name" value="LysM"/>
    <property type="match status" value="1"/>
</dbReference>
<dbReference type="PANTHER" id="PTHR37425">
    <property type="match status" value="1"/>
</dbReference>
<keyword evidence="9" id="KW-0961">Cell wall biogenesis/degradation</keyword>
<comment type="cofactor">
    <cofactor evidence="1">
        <name>Zn(2+)</name>
        <dbReference type="ChEBI" id="CHEBI:29105"/>
    </cofactor>
</comment>
<dbReference type="GO" id="GO:0071555">
    <property type="term" value="P:cell wall organization"/>
    <property type="evidence" value="ECO:0007669"/>
    <property type="project" value="UniProtKB-KW"/>
</dbReference>
<dbReference type="InterPro" id="IPR018392">
    <property type="entry name" value="LysM"/>
</dbReference>
<evidence type="ECO:0000256" key="8">
    <source>
        <dbReference type="ARBA" id="ARBA00023049"/>
    </source>
</evidence>
<evidence type="ECO:0000256" key="10">
    <source>
        <dbReference type="ARBA" id="ARBA00093448"/>
    </source>
</evidence>
<dbReference type="Pfam" id="PF05951">
    <property type="entry name" value="Peptidase_M15_2"/>
    <property type="match status" value="1"/>
</dbReference>
<dbReference type="GO" id="GO:0008237">
    <property type="term" value="F:metallopeptidase activity"/>
    <property type="evidence" value="ECO:0007669"/>
    <property type="project" value="UniProtKB-KW"/>
</dbReference>
<gene>
    <name evidence="14" type="ORF">BE15_19790</name>
</gene>
<evidence type="ECO:0000259" key="13">
    <source>
        <dbReference type="PROSITE" id="PS51782"/>
    </source>
</evidence>
<feature type="region of interest" description="Disordered" evidence="12">
    <location>
        <begin position="105"/>
        <end position="178"/>
    </location>
</feature>
<reference evidence="14 15" key="1">
    <citation type="submission" date="2014-02" db="EMBL/GenBank/DDBJ databases">
        <title>The small core and large imbalanced accessory genome model reveals a collaborative survival strategy of Sorangium cellulosum strains in nature.</title>
        <authorList>
            <person name="Han K."/>
            <person name="Peng R."/>
            <person name="Blom J."/>
            <person name="Li Y.-Z."/>
        </authorList>
    </citation>
    <scope>NUCLEOTIDE SEQUENCE [LARGE SCALE GENOMIC DNA]</scope>
    <source>
        <strain evidence="14 15">So0008-312</strain>
    </source>
</reference>
<dbReference type="GO" id="GO:0006508">
    <property type="term" value="P:proteolysis"/>
    <property type="evidence" value="ECO:0007669"/>
    <property type="project" value="UniProtKB-KW"/>
</dbReference>
<evidence type="ECO:0000256" key="4">
    <source>
        <dbReference type="ARBA" id="ARBA00022723"/>
    </source>
</evidence>